<keyword evidence="2" id="KW-1185">Reference proteome</keyword>
<sequence>MSKIKKRPNTTQKINDYIRSQQLLYRHLQLCQRIKKANRTRQSNRSAFNTNEINLTKVNSFNQITHGVN</sequence>
<gene>
    <name evidence="1" type="ORF">GCM10016272_02360</name>
</gene>
<comment type="caution">
    <text evidence="1">The sequence shown here is derived from an EMBL/GenBank/DDBJ whole genome shotgun (WGS) entry which is preliminary data.</text>
</comment>
<accession>A0ABQ3GP87</accession>
<dbReference type="EMBL" id="BMZR01000001">
    <property type="protein sequence ID" value="GHD25970.1"/>
    <property type="molecule type" value="Genomic_DNA"/>
</dbReference>
<evidence type="ECO:0000313" key="1">
    <source>
        <dbReference type="EMBL" id="GHD25970.1"/>
    </source>
</evidence>
<reference evidence="2" key="1">
    <citation type="journal article" date="2019" name="Int. J. Syst. Evol. Microbiol.">
        <title>The Global Catalogue of Microorganisms (GCM) 10K type strain sequencing project: providing services to taxonomists for standard genome sequencing and annotation.</title>
        <authorList>
            <consortium name="The Broad Institute Genomics Platform"/>
            <consortium name="The Broad Institute Genome Sequencing Center for Infectious Disease"/>
            <person name="Wu L."/>
            <person name="Ma J."/>
        </authorList>
    </citation>
    <scope>NUCLEOTIDE SEQUENCE [LARGE SCALE GENOMIC DNA]</scope>
    <source>
        <strain evidence="2">KCTC 42280</strain>
    </source>
</reference>
<dbReference type="Proteomes" id="UP000610203">
    <property type="component" value="Unassembled WGS sequence"/>
</dbReference>
<name>A0ABQ3GP87_9GAMM</name>
<organism evidence="1 2">
    <name type="scientific">Psychrobacter glaciei</name>
    <dbReference type="NCBI Taxonomy" id="619771"/>
    <lineage>
        <taxon>Bacteria</taxon>
        <taxon>Pseudomonadati</taxon>
        <taxon>Pseudomonadota</taxon>
        <taxon>Gammaproteobacteria</taxon>
        <taxon>Moraxellales</taxon>
        <taxon>Moraxellaceae</taxon>
        <taxon>Psychrobacter</taxon>
    </lineage>
</organism>
<proteinExistence type="predicted"/>
<evidence type="ECO:0000313" key="2">
    <source>
        <dbReference type="Proteomes" id="UP000610203"/>
    </source>
</evidence>
<protein>
    <submittedName>
        <fullName evidence="1">Uncharacterized protein</fullName>
    </submittedName>
</protein>